<feature type="compositionally biased region" description="Basic and acidic residues" evidence="2">
    <location>
        <begin position="374"/>
        <end position="403"/>
    </location>
</feature>
<dbReference type="InterPro" id="IPR050818">
    <property type="entry name" value="KCNH_animal-type"/>
</dbReference>
<dbReference type="GO" id="GO:0005886">
    <property type="term" value="C:plasma membrane"/>
    <property type="evidence" value="ECO:0007669"/>
    <property type="project" value="TreeGrafter"/>
</dbReference>
<dbReference type="GO" id="GO:0042391">
    <property type="term" value="P:regulation of membrane potential"/>
    <property type="evidence" value="ECO:0007669"/>
    <property type="project" value="TreeGrafter"/>
</dbReference>
<feature type="compositionally biased region" description="Low complexity" evidence="2">
    <location>
        <begin position="406"/>
        <end position="424"/>
    </location>
</feature>
<dbReference type="AlphaFoldDB" id="A0A1R2CHP3"/>
<protein>
    <recommendedName>
        <fullName evidence="3">Cyclic nucleotide-binding domain-containing protein</fullName>
    </recommendedName>
</protein>
<dbReference type="PANTHER" id="PTHR10217">
    <property type="entry name" value="VOLTAGE AND LIGAND GATED POTASSIUM CHANNEL"/>
    <property type="match status" value="1"/>
</dbReference>
<dbReference type="EMBL" id="MPUH01000148">
    <property type="protein sequence ID" value="OMJ88559.1"/>
    <property type="molecule type" value="Genomic_DNA"/>
</dbReference>
<reference evidence="4 5" key="1">
    <citation type="submission" date="2016-11" db="EMBL/GenBank/DDBJ databases">
        <title>The macronuclear genome of Stentor coeruleus: a giant cell with tiny introns.</title>
        <authorList>
            <person name="Slabodnick M."/>
            <person name="Ruby J.G."/>
            <person name="Reiff S.B."/>
            <person name="Swart E.C."/>
            <person name="Gosai S."/>
            <person name="Prabakaran S."/>
            <person name="Witkowska E."/>
            <person name="Larue G.E."/>
            <person name="Fisher S."/>
            <person name="Freeman R.M."/>
            <person name="Gunawardena J."/>
            <person name="Chu W."/>
            <person name="Stover N.A."/>
            <person name="Gregory B.D."/>
            <person name="Nowacki M."/>
            <person name="Derisi J."/>
            <person name="Roy S.W."/>
            <person name="Marshall W.F."/>
            <person name="Sood P."/>
        </authorList>
    </citation>
    <scope>NUCLEOTIDE SEQUENCE [LARGE SCALE GENOMIC DNA]</scope>
    <source>
        <strain evidence="4">WM001</strain>
    </source>
</reference>
<feature type="compositionally biased region" description="Basic and acidic residues" evidence="2">
    <location>
        <begin position="428"/>
        <end position="446"/>
    </location>
</feature>
<feature type="region of interest" description="Disordered" evidence="2">
    <location>
        <begin position="374"/>
        <end position="446"/>
    </location>
</feature>
<gene>
    <name evidence="4" type="ORF">SteCoe_9513</name>
</gene>
<dbReference type="Proteomes" id="UP000187209">
    <property type="component" value="Unassembled WGS sequence"/>
</dbReference>
<evidence type="ECO:0000313" key="4">
    <source>
        <dbReference type="EMBL" id="OMJ88559.1"/>
    </source>
</evidence>
<feature type="coiled-coil region" evidence="1">
    <location>
        <begin position="467"/>
        <end position="501"/>
    </location>
</feature>
<feature type="domain" description="Cyclic nucleotide-binding" evidence="3">
    <location>
        <begin position="200"/>
        <end position="272"/>
    </location>
</feature>
<organism evidence="4 5">
    <name type="scientific">Stentor coeruleus</name>
    <dbReference type="NCBI Taxonomy" id="5963"/>
    <lineage>
        <taxon>Eukaryota</taxon>
        <taxon>Sar</taxon>
        <taxon>Alveolata</taxon>
        <taxon>Ciliophora</taxon>
        <taxon>Postciliodesmatophora</taxon>
        <taxon>Heterotrichea</taxon>
        <taxon>Heterotrichida</taxon>
        <taxon>Stentoridae</taxon>
        <taxon>Stentor</taxon>
    </lineage>
</organism>
<dbReference type="PANTHER" id="PTHR10217:SF435">
    <property type="entry name" value="POTASSIUM VOLTAGE-GATED CHANNEL PROTEIN EAG"/>
    <property type="match status" value="1"/>
</dbReference>
<accession>A0A1R2CHP3</accession>
<dbReference type="CDD" id="cd00038">
    <property type="entry name" value="CAP_ED"/>
    <property type="match status" value="1"/>
</dbReference>
<keyword evidence="5" id="KW-1185">Reference proteome</keyword>
<dbReference type="InterPro" id="IPR000595">
    <property type="entry name" value="cNMP-bd_dom"/>
</dbReference>
<dbReference type="SUPFAM" id="SSF51206">
    <property type="entry name" value="cAMP-binding domain-like"/>
    <property type="match status" value="2"/>
</dbReference>
<comment type="caution">
    <text evidence="4">The sequence shown here is derived from an EMBL/GenBank/DDBJ whole genome shotgun (WGS) entry which is preliminary data.</text>
</comment>
<name>A0A1R2CHP3_9CILI</name>
<evidence type="ECO:0000256" key="1">
    <source>
        <dbReference type="SAM" id="Coils"/>
    </source>
</evidence>
<dbReference type="OrthoDB" id="313304at2759"/>
<dbReference type="PROSITE" id="PS50042">
    <property type="entry name" value="CNMP_BINDING_3"/>
    <property type="match status" value="1"/>
</dbReference>
<evidence type="ECO:0000313" key="5">
    <source>
        <dbReference type="Proteomes" id="UP000187209"/>
    </source>
</evidence>
<dbReference type="Gene3D" id="2.60.120.10">
    <property type="entry name" value="Jelly Rolls"/>
    <property type="match status" value="2"/>
</dbReference>
<proteinExistence type="predicted"/>
<dbReference type="InterPro" id="IPR018490">
    <property type="entry name" value="cNMP-bd_dom_sf"/>
</dbReference>
<dbReference type="InterPro" id="IPR014710">
    <property type="entry name" value="RmlC-like_jellyroll"/>
</dbReference>
<evidence type="ECO:0000256" key="2">
    <source>
        <dbReference type="SAM" id="MobiDB-lite"/>
    </source>
</evidence>
<sequence>MQVKNELDADSAKTIFDTFRQEIKYFKHFTSEEIKKLSELMKSLKIFRGDTLTKCGERLTWIGQIGVYQNSQKLLTLGVGDIIGYMSSLPGITHHSLEMTVLQNGYMSTITIKEIQILSATNPIIAFKLMYGLSMKVLDIVSLQYSGIVYYPEISFEWSDVLQKTVQMHINNSGKFNVFADEFFHKNEKRSLMTVSKILHLNPGSLLVKRGLYERCVFIVAKGDLCEMSLTQNWIREGTILGLEQFFYGIPWPADIIAQSECELISIHREIYMIMSQKSPISSQKVYRFLHKIYMDMIKENTKFKDSPIFDVDLKGLIVPNDPMYALSQKINPQDLFNNLNASVCKNKEPHCYFPNWKIIKQQEEIKLAKKKEKLQVKKKTEPKPEEKKPEDKKNPKKLERSKSPNKTLETTKTSTKNLKTSKSNLKKIPEQKPEPTEEEKRNLALKKTESGYVDFEEELEDLLDFRQKVQSEKKSLLSELDRLLKRNEELKFMLKNKKEISGILDVKMQHNEVLKNIHNIDDVKGMMRSPFIDVISRSFYDVTTVQIKNYKENYLAVKYAGKWKEFVAKRKRFRLVCERSRFWPGE</sequence>
<evidence type="ECO:0000259" key="3">
    <source>
        <dbReference type="PROSITE" id="PS50042"/>
    </source>
</evidence>
<dbReference type="GO" id="GO:0005249">
    <property type="term" value="F:voltage-gated potassium channel activity"/>
    <property type="evidence" value="ECO:0007669"/>
    <property type="project" value="TreeGrafter"/>
</dbReference>
<keyword evidence="1" id="KW-0175">Coiled coil</keyword>